<dbReference type="EMBL" id="JBHLUE010000017">
    <property type="protein sequence ID" value="MFC0566749.1"/>
    <property type="molecule type" value="Genomic_DNA"/>
</dbReference>
<sequence length="305" mass="31022">MPSSRDRQRRLARAKLDRQMARRAATLRQRRRLQAGIGVVVALLLVGAGTAWALGAFDHKPKATAEDVCTWTPVDTGTNPNAKDVGQPPTTGLPTSGTRPMTITTNQGGPITVQLDLAAAPCAGASFDHLAGKKFFDNTKCHEITAEGAVRCGDPSGTGQGGPTYSFYNENVPQAPAASPSASPAAKQPPAYPAGTVALTGTPPGTNGSQFLIFFKDFSPSSPAYSVVGKVTAGLDVVQKIGALPTVDNGSGAKVKPKNDVVVQSLTVGPPETAASASDQPTAPAPGTPTGVPSGSPAASASTRS</sequence>
<evidence type="ECO:0000259" key="3">
    <source>
        <dbReference type="PROSITE" id="PS50072"/>
    </source>
</evidence>
<keyword evidence="4" id="KW-0413">Isomerase</keyword>
<dbReference type="Gene3D" id="2.40.100.10">
    <property type="entry name" value="Cyclophilin-like"/>
    <property type="match status" value="1"/>
</dbReference>
<organism evidence="4 5">
    <name type="scientific">Plantactinospora siamensis</name>
    <dbReference type="NCBI Taxonomy" id="555372"/>
    <lineage>
        <taxon>Bacteria</taxon>
        <taxon>Bacillati</taxon>
        <taxon>Actinomycetota</taxon>
        <taxon>Actinomycetes</taxon>
        <taxon>Micromonosporales</taxon>
        <taxon>Micromonosporaceae</taxon>
        <taxon>Plantactinospora</taxon>
    </lineage>
</organism>
<name>A0ABV6P247_9ACTN</name>
<dbReference type="InterPro" id="IPR002130">
    <property type="entry name" value="Cyclophilin-type_PPIase_dom"/>
</dbReference>
<comment type="function">
    <text evidence="1">PPIases accelerate the folding of proteins. It catalyzes the cis-trans isomerization of proline imidic peptide bonds in oligopeptides.</text>
</comment>
<gene>
    <name evidence="4" type="ORF">ACFFHU_21740</name>
</gene>
<dbReference type="Pfam" id="PF00160">
    <property type="entry name" value="Pro_isomerase"/>
    <property type="match status" value="1"/>
</dbReference>
<evidence type="ECO:0000313" key="5">
    <source>
        <dbReference type="Proteomes" id="UP001589894"/>
    </source>
</evidence>
<dbReference type="PANTHER" id="PTHR45625">
    <property type="entry name" value="PEPTIDYL-PROLYL CIS-TRANS ISOMERASE-RELATED"/>
    <property type="match status" value="1"/>
</dbReference>
<proteinExistence type="predicted"/>
<dbReference type="PROSITE" id="PS50072">
    <property type="entry name" value="CSA_PPIASE_2"/>
    <property type="match status" value="1"/>
</dbReference>
<dbReference type="PANTHER" id="PTHR45625:SF3">
    <property type="entry name" value="PEPTIDYL-PROLYL CIS-TRANS ISOMERASE B-RELATED"/>
    <property type="match status" value="1"/>
</dbReference>
<dbReference type="GO" id="GO:0003755">
    <property type="term" value="F:peptidyl-prolyl cis-trans isomerase activity"/>
    <property type="evidence" value="ECO:0007669"/>
    <property type="project" value="UniProtKB-EC"/>
</dbReference>
<feature type="region of interest" description="Disordered" evidence="2">
    <location>
        <begin position="264"/>
        <end position="305"/>
    </location>
</feature>
<feature type="compositionally biased region" description="Low complexity" evidence="2">
    <location>
        <begin position="173"/>
        <end position="189"/>
    </location>
</feature>
<dbReference type="RefSeq" id="WP_377341669.1">
    <property type="nucleotide sequence ID" value="NZ_JBHLUE010000017.1"/>
</dbReference>
<dbReference type="EC" id="5.2.1.8" evidence="4"/>
<evidence type="ECO:0000256" key="1">
    <source>
        <dbReference type="ARBA" id="ARBA00002388"/>
    </source>
</evidence>
<feature type="region of interest" description="Disordered" evidence="2">
    <location>
        <begin position="171"/>
        <end position="201"/>
    </location>
</feature>
<comment type="caution">
    <text evidence="4">The sequence shown here is derived from an EMBL/GenBank/DDBJ whole genome shotgun (WGS) entry which is preliminary data.</text>
</comment>
<protein>
    <submittedName>
        <fullName evidence="4">Peptidylprolyl isomerase</fullName>
        <ecNumber evidence="4">5.2.1.8</ecNumber>
    </submittedName>
</protein>
<dbReference type="InterPro" id="IPR044666">
    <property type="entry name" value="Cyclophilin_A-like"/>
</dbReference>
<feature type="region of interest" description="Disordered" evidence="2">
    <location>
        <begin position="75"/>
        <end position="100"/>
    </location>
</feature>
<dbReference type="InterPro" id="IPR029000">
    <property type="entry name" value="Cyclophilin-like_dom_sf"/>
</dbReference>
<evidence type="ECO:0000313" key="4">
    <source>
        <dbReference type="EMBL" id="MFC0566749.1"/>
    </source>
</evidence>
<evidence type="ECO:0000256" key="2">
    <source>
        <dbReference type="SAM" id="MobiDB-lite"/>
    </source>
</evidence>
<reference evidence="4 5" key="1">
    <citation type="submission" date="2024-09" db="EMBL/GenBank/DDBJ databases">
        <authorList>
            <person name="Sun Q."/>
            <person name="Mori K."/>
        </authorList>
    </citation>
    <scope>NUCLEOTIDE SEQUENCE [LARGE SCALE GENOMIC DNA]</scope>
    <source>
        <strain evidence="4 5">TBRC 2205</strain>
    </source>
</reference>
<feature type="domain" description="PPIase cyclophilin-type" evidence="3">
    <location>
        <begin position="98"/>
        <end position="268"/>
    </location>
</feature>
<dbReference type="Proteomes" id="UP001589894">
    <property type="component" value="Unassembled WGS sequence"/>
</dbReference>
<accession>A0ABV6P247</accession>
<keyword evidence="5" id="KW-1185">Reference proteome</keyword>
<feature type="compositionally biased region" description="Low complexity" evidence="2">
    <location>
        <begin position="288"/>
        <end position="305"/>
    </location>
</feature>
<feature type="compositionally biased region" description="Polar residues" evidence="2">
    <location>
        <begin position="88"/>
        <end position="100"/>
    </location>
</feature>
<dbReference type="SUPFAM" id="SSF50891">
    <property type="entry name" value="Cyclophilin-like"/>
    <property type="match status" value="1"/>
</dbReference>